<dbReference type="Proteomes" id="UP000230069">
    <property type="component" value="Unassembled WGS sequence"/>
</dbReference>
<evidence type="ECO:0000256" key="1">
    <source>
        <dbReference type="SAM" id="MobiDB-lite"/>
    </source>
</evidence>
<dbReference type="InParanoid" id="A0A2G5DPJ3"/>
<dbReference type="PANTHER" id="PTHR31579:SF84">
    <property type="entry name" value="F21O3.6 PROTEIN"/>
    <property type="match status" value="1"/>
</dbReference>
<dbReference type="PANTHER" id="PTHR31579">
    <property type="entry name" value="OS03G0796600 PROTEIN"/>
    <property type="match status" value="1"/>
</dbReference>
<evidence type="ECO:0000313" key="2">
    <source>
        <dbReference type="EMBL" id="PIA45444.1"/>
    </source>
</evidence>
<feature type="region of interest" description="Disordered" evidence="1">
    <location>
        <begin position="74"/>
        <end position="95"/>
    </location>
</feature>
<dbReference type="Pfam" id="PF04720">
    <property type="entry name" value="PDDEXK_6"/>
    <property type="match status" value="1"/>
</dbReference>
<dbReference type="STRING" id="218851.A0A2G5DPJ3"/>
<gene>
    <name evidence="2" type="ORF">AQUCO_01700756v1</name>
</gene>
<organism evidence="2 3">
    <name type="scientific">Aquilegia coerulea</name>
    <name type="common">Rocky mountain columbine</name>
    <dbReference type="NCBI Taxonomy" id="218851"/>
    <lineage>
        <taxon>Eukaryota</taxon>
        <taxon>Viridiplantae</taxon>
        <taxon>Streptophyta</taxon>
        <taxon>Embryophyta</taxon>
        <taxon>Tracheophyta</taxon>
        <taxon>Spermatophyta</taxon>
        <taxon>Magnoliopsida</taxon>
        <taxon>Ranunculales</taxon>
        <taxon>Ranunculaceae</taxon>
        <taxon>Thalictroideae</taxon>
        <taxon>Aquilegia</taxon>
    </lineage>
</organism>
<dbReference type="NCBIfam" id="TIGR01615">
    <property type="entry name" value="A_thal_3542"/>
    <property type="match status" value="1"/>
</dbReference>
<proteinExistence type="predicted"/>
<evidence type="ECO:0008006" key="4">
    <source>
        <dbReference type="Google" id="ProtNLM"/>
    </source>
</evidence>
<dbReference type="InterPro" id="IPR006502">
    <property type="entry name" value="PDDEXK-like"/>
</dbReference>
<keyword evidence="3" id="KW-1185">Reference proteome</keyword>
<dbReference type="OrthoDB" id="548115at2759"/>
<accession>A0A2G5DPJ3</accession>
<dbReference type="EMBL" id="KZ305034">
    <property type="protein sequence ID" value="PIA45444.1"/>
    <property type="molecule type" value="Genomic_DNA"/>
</dbReference>
<dbReference type="FunCoup" id="A0A2G5DPJ3">
    <property type="interactions" value="15"/>
</dbReference>
<reference evidence="2 3" key="1">
    <citation type="submission" date="2017-09" db="EMBL/GenBank/DDBJ databases">
        <title>WGS assembly of Aquilegia coerulea Goldsmith.</title>
        <authorList>
            <person name="Hodges S."/>
            <person name="Kramer E."/>
            <person name="Nordborg M."/>
            <person name="Tomkins J."/>
            <person name="Borevitz J."/>
            <person name="Derieg N."/>
            <person name="Yan J."/>
            <person name="Mihaltcheva S."/>
            <person name="Hayes R.D."/>
            <person name="Rokhsar D."/>
        </authorList>
    </citation>
    <scope>NUCLEOTIDE SEQUENCE [LARGE SCALE GENOMIC DNA]</scope>
    <source>
        <strain evidence="3">cv. Goldsmith</strain>
    </source>
</reference>
<sequence length="315" mass="36026">MEVFVRSKRVTDPLNDKVKACLCGKNLSSSGSEHVGSSSSFFSSSSSSTDEECCLSHLVYSFLEGNDSVQLQENDDSFSESSLDDPHRRRHRHRVSESEVKESIKILLNNSINSNTRRLLSHHVSIATEMFSFFKPEKSIFLRKIMVFLRELGHNAGICKTKWESNGNVTAGSYEFIDVVTSNGDKCQQRYFIDVDFYGEFEIARPTSEYASLLKVLPRVYVGKSEELKQIVRLTSDAAKRSLKNRDLHLPPWRKNRYMQLKWFGPYRRTVNPILSSTELSGFEKFSVKCRSVGFDAVNDRPLRFVFPAATRTRC</sequence>
<evidence type="ECO:0000313" key="3">
    <source>
        <dbReference type="Proteomes" id="UP000230069"/>
    </source>
</evidence>
<protein>
    <recommendedName>
        <fullName evidence="4">DUF506 family protein</fullName>
    </recommendedName>
</protein>
<name>A0A2G5DPJ3_AQUCA</name>
<dbReference type="AlphaFoldDB" id="A0A2G5DPJ3"/>